<dbReference type="PIRSF" id="PIRSF016487">
    <property type="entry name" value="CYTH_UCP016487"/>
    <property type="match status" value="1"/>
</dbReference>
<sequence>MYLEIERKFLVIGDDWKCNNSAVLFKQGYIQTSPCVVRVRIEGVKSYLTIKKQIEGISRCEFEYPIPMDDALYLLNNLCKKPFISKHRYTVFYEGIQWVIDEFLDENKGLIIAEVELKIKDQSIILPSWVGQEVSNDPRYYNSNLVQFPFSQWSLSEKS</sequence>
<dbReference type="CDD" id="cd07891">
    <property type="entry name" value="CYTH-like_CthTTM-like_1"/>
    <property type="match status" value="1"/>
</dbReference>
<gene>
    <name evidence="3" type="ordered locus">LI1110</name>
</gene>
<feature type="active site" description="Proton acceptor" evidence="1">
    <location>
        <position position="29"/>
    </location>
</feature>
<dbReference type="InterPro" id="IPR023577">
    <property type="entry name" value="CYTH_domain"/>
</dbReference>
<dbReference type="RefSeq" id="WP_011527193.1">
    <property type="nucleotide sequence ID" value="NC_008011.1"/>
</dbReference>
<dbReference type="eggNOG" id="COG2954">
    <property type="taxonomic scope" value="Bacteria"/>
</dbReference>
<evidence type="ECO:0000313" key="4">
    <source>
        <dbReference type="Proteomes" id="UP000002430"/>
    </source>
</evidence>
<dbReference type="SUPFAM" id="SSF55154">
    <property type="entry name" value="CYTH-like phosphatases"/>
    <property type="match status" value="1"/>
</dbReference>
<dbReference type="EMBL" id="AM180252">
    <property type="protein sequence ID" value="CAJ55164.1"/>
    <property type="molecule type" value="Genomic_DNA"/>
</dbReference>
<dbReference type="InterPro" id="IPR012042">
    <property type="entry name" value="NeuTTM/CthTTM-like"/>
</dbReference>
<name>Q1MPB3_LAWIP</name>
<dbReference type="PANTHER" id="PTHR40114:SF1">
    <property type="entry name" value="SLR0698 PROTEIN"/>
    <property type="match status" value="1"/>
</dbReference>
<reference evidence="3 4" key="1">
    <citation type="submission" date="2005-11" db="EMBL/GenBank/DDBJ databases">
        <title>The complete genome sequence of Lawsonia intracellularis: the causative agent of proliferative enteropathy.</title>
        <authorList>
            <person name="Kaur K."/>
            <person name="Zhang Q."/>
            <person name="Beckler D."/>
            <person name="Munir S."/>
            <person name="Li L."/>
            <person name="Kinsley K."/>
            <person name="Herron L."/>
            <person name="Peterson A."/>
            <person name="May B."/>
            <person name="Singh S."/>
            <person name="Gebhart C."/>
            <person name="Kapur V."/>
        </authorList>
    </citation>
    <scope>NUCLEOTIDE SEQUENCE [LARGE SCALE GENOMIC DNA]</scope>
    <source>
        <strain evidence="3 4">PHE/MN1-00</strain>
    </source>
</reference>
<dbReference type="SMART" id="SM01118">
    <property type="entry name" value="CYTH"/>
    <property type="match status" value="1"/>
</dbReference>
<protein>
    <submittedName>
        <fullName evidence="3">Uncharacterized protein conserved in bacteria</fullName>
    </submittedName>
</protein>
<organism evidence="3 4">
    <name type="scientific">Lawsonia intracellularis (strain PHE/MN1-00)</name>
    <dbReference type="NCBI Taxonomy" id="363253"/>
    <lineage>
        <taxon>Bacteria</taxon>
        <taxon>Pseudomonadati</taxon>
        <taxon>Thermodesulfobacteriota</taxon>
        <taxon>Desulfovibrionia</taxon>
        <taxon>Desulfovibrionales</taxon>
        <taxon>Desulfovibrionaceae</taxon>
        <taxon>Lawsonia</taxon>
    </lineage>
</organism>
<dbReference type="KEGG" id="lip:LI1110"/>
<dbReference type="PROSITE" id="PS51707">
    <property type="entry name" value="CYTH"/>
    <property type="match status" value="1"/>
</dbReference>
<evidence type="ECO:0000256" key="1">
    <source>
        <dbReference type="PIRSR" id="PIRSR016487-1"/>
    </source>
</evidence>
<dbReference type="STRING" id="363253.LI1110"/>
<dbReference type="Pfam" id="PF01928">
    <property type="entry name" value="CYTH"/>
    <property type="match status" value="1"/>
</dbReference>
<dbReference type="Proteomes" id="UP000002430">
    <property type="component" value="Chromosome"/>
</dbReference>
<dbReference type="Gene3D" id="2.40.320.10">
    <property type="entry name" value="Hypothetical Protein Pfu-838710-001"/>
    <property type="match status" value="1"/>
</dbReference>
<dbReference type="InterPro" id="IPR033469">
    <property type="entry name" value="CYTH-like_dom_sf"/>
</dbReference>
<evidence type="ECO:0000259" key="2">
    <source>
        <dbReference type="PROSITE" id="PS51707"/>
    </source>
</evidence>
<evidence type="ECO:0000313" key="3">
    <source>
        <dbReference type="EMBL" id="CAJ55164.1"/>
    </source>
</evidence>
<feature type="domain" description="CYTH" evidence="2">
    <location>
        <begin position="2"/>
        <end position="147"/>
    </location>
</feature>
<dbReference type="AlphaFoldDB" id="Q1MPB3"/>
<accession>Q1MPB3</accession>
<keyword evidence="4" id="KW-1185">Reference proteome</keyword>
<dbReference type="PANTHER" id="PTHR40114">
    <property type="entry name" value="SLR0698 PROTEIN"/>
    <property type="match status" value="1"/>
</dbReference>
<dbReference type="OrthoDB" id="9805588at2"/>
<proteinExistence type="predicted"/>
<dbReference type="HOGENOM" id="CLU_109545_1_0_7"/>